<dbReference type="EMBL" id="JAIWYP010000004">
    <property type="protein sequence ID" value="KAH3833097.1"/>
    <property type="molecule type" value="Genomic_DNA"/>
</dbReference>
<accession>A0A9D4K538</accession>
<reference evidence="3" key="2">
    <citation type="submission" date="2020-11" db="EMBL/GenBank/DDBJ databases">
        <authorList>
            <person name="McCartney M.A."/>
            <person name="Auch B."/>
            <person name="Kono T."/>
            <person name="Mallez S."/>
            <person name="Becker A."/>
            <person name="Gohl D.M."/>
            <person name="Silverstein K.A.T."/>
            <person name="Koren S."/>
            <person name="Bechman K.B."/>
            <person name="Herman A."/>
            <person name="Abrahante J.E."/>
            <person name="Garbe J."/>
        </authorList>
    </citation>
    <scope>NUCLEOTIDE SEQUENCE</scope>
    <source>
        <strain evidence="3">Duluth1</strain>
        <tissue evidence="3">Whole animal</tissue>
    </source>
</reference>
<evidence type="ECO:0000313" key="4">
    <source>
        <dbReference type="Proteomes" id="UP000828390"/>
    </source>
</evidence>
<sequence length="490" mass="56454">MFMEPIYKSDFLATQWRMSTNLIERLLMFDLTVVQMKAYVLTKMMRKEFFKPIVGDRLSTFHFKTALMFTVQQTPHNFWTEDNLVQCVMQCLTTMKRFLKLRYSPHYTIAGINLFVDKLKTHEFPVLACMLSECIRTGLKCLFSMKLDDVGERLRIELSAQSFETASLQTREANERSIITEILSHAALLSPIRSVKYDIFKKVKSFPRTQFIEALTSAAEEAGHELRKALFQSTIATVKASDCIRQNVPVPDEMYKTSLTSETLTCYLKFASMLFCTKQYEQTASILSEIEEKINPLLKVLPFPGSTEQVGIRCAKVSTTHAFEYLKTISLPVVFTLHEKNCMPQFLAYEMYATTIPTNKAKTDQYVKGMKDDVIVDSLPYFFYLKFVTNEKLGKTTLQKSAFDKLLTFRWRREHYSENYRPRTRYVSSTMNLIGHCWELNNDFFQATAAYTASQASNPHNNAASWHIFCLIGRFIYGSCTCAGWLGSSS</sequence>
<reference evidence="3" key="1">
    <citation type="journal article" date="2019" name="bioRxiv">
        <title>The Genome of the Zebra Mussel, Dreissena polymorpha: A Resource for Invasive Species Research.</title>
        <authorList>
            <person name="McCartney M.A."/>
            <person name="Auch B."/>
            <person name="Kono T."/>
            <person name="Mallez S."/>
            <person name="Zhang Y."/>
            <person name="Obille A."/>
            <person name="Becker A."/>
            <person name="Abrahante J.E."/>
            <person name="Garbe J."/>
            <person name="Badalamenti J.P."/>
            <person name="Herman A."/>
            <person name="Mangelson H."/>
            <person name="Liachko I."/>
            <person name="Sullivan S."/>
            <person name="Sone E.D."/>
            <person name="Koren S."/>
            <person name="Silverstein K.A.T."/>
            <person name="Beckman K.B."/>
            <person name="Gohl D.M."/>
        </authorList>
    </citation>
    <scope>NUCLEOTIDE SEQUENCE</scope>
    <source>
        <strain evidence="3">Duluth1</strain>
        <tissue evidence="3">Whole animal</tissue>
    </source>
</reference>
<evidence type="ECO:0000313" key="3">
    <source>
        <dbReference type="EMBL" id="KAH3833097.1"/>
    </source>
</evidence>
<dbReference type="Pfam" id="PF20266">
    <property type="entry name" value="Mab-21_C"/>
    <property type="match status" value="1"/>
</dbReference>
<name>A0A9D4K538_DREPO</name>
<dbReference type="Proteomes" id="UP000828390">
    <property type="component" value="Unassembled WGS sequence"/>
</dbReference>
<comment type="caution">
    <text evidence="3">The sequence shown here is derived from an EMBL/GenBank/DDBJ whole genome shotgun (WGS) entry which is preliminary data.</text>
</comment>
<dbReference type="Gene3D" id="1.10.1410.40">
    <property type="match status" value="1"/>
</dbReference>
<proteinExistence type="inferred from homology"/>
<feature type="domain" description="Mab-21-like HhH/H2TH-like" evidence="2">
    <location>
        <begin position="56"/>
        <end position="124"/>
    </location>
</feature>
<dbReference type="InterPro" id="IPR046906">
    <property type="entry name" value="Mab-21_HhH/H2TH-like"/>
</dbReference>
<evidence type="ECO:0000259" key="2">
    <source>
        <dbReference type="Pfam" id="PF20266"/>
    </source>
</evidence>
<dbReference type="AlphaFoldDB" id="A0A9D4K538"/>
<comment type="similarity">
    <text evidence="1">Belongs to the mab-21 family.</text>
</comment>
<keyword evidence="4" id="KW-1185">Reference proteome</keyword>
<evidence type="ECO:0000256" key="1">
    <source>
        <dbReference type="ARBA" id="ARBA00008307"/>
    </source>
</evidence>
<dbReference type="PANTHER" id="PTHR10656">
    <property type="entry name" value="CELL FATE DETERMINING PROTEIN MAB21-RELATED"/>
    <property type="match status" value="1"/>
</dbReference>
<organism evidence="3 4">
    <name type="scientific">Dreissena polymorpha</name>
    <name type="common">Zebra mussel</name>
    <name type="synonym">Mytilus polymorpha</name>
    <dbReference type="NCBI Taxonomy" id="45954"/>
    <lineage>
        <taxon>Eukaryota</taxon>
        <taxon>Metazoa</taxon>
        <taxon>Spiralia</taxon>
        <taxon>Lophotrochozoa</taxon>
        <taxon>Mollusca</taxon>
        <taxon>Bivalvia</taxon>
        <taxon>Autobranchia</taxon>
        <taxon>Heteroconchia</taxon>
        <taxon>Euheterodonta</taxon>
        <taxon>Imparidentia</taxon>
        <taxon>Neoheterodontei</taxon>
        <taxon>Myida</taxon>
        <taxon>Dreissenoidea</taxon>
        <taxon>Dreissenidae</taxon>
        <taxon>Dreissena</taxon>
    </lineage>
</organism>
<protein>
    <recommendedName>
        <fullName evidence="2">Mab-21-like HhH/H2TH-like domain-containing protein</fullName>
    </recommendedName>
</protein>
<gene>
    <name evidence="3" type="ORF">DPMN_106398</name>
</gene>
<dbReference type="PANTHER" id="PTHR10656:SF42">
    <property type="entry name" value="CYCLIC GMP-AMP SYNTHASE-LIKE PROTEIN-RELATED"/>
    <property type="match status" value="1"/>
</dbReference>